<dbReference type="CDD" id="cd06558">
    <property type="entry name" value="crotonase-like"/>
    <property type="match status" value="1"/>
</dbReference>
<dbReference type="SUPFAM" id="SSF52096">
    <property type="entry name" value="ClpP/crotonase"/>
    <property type="match status" value="1"/>
</dbReference>
<dbReference type="Gene3D" id="3.90.226.10">
    <property type="entry name" value="2-enoyl-CoA Hydratase, Chain A, domain 1"/>
    <property type="match status" value="1"/>
</dbReference>
<evidence type="ECO:0000313" key="2">
    <source>
        <dbReference type="Proteomes" id="UP000232453"/>
    </source>
</evidence>
<accession>A0AA44UN66</accession>
<dbReference type="Proteomes" id="UP000232453">
    <property type="component" value="Unassembled WGS sequence"/>
</dbReference>
<dbReference type="PANTHER" id="PTHR11941:SF54">
    <property type="entry name" value="ENOYL-COA HYDRATASE, MITOCHONDRIAL"/>
    <property type="match status" value="1"/>
</dbReference>
<dbReference type="AlphaFoldDB" id="A0AA44UN66"/>
<dbReference type="InterPro" id="IPR029045">
    <property type="entry name" value="ClpP/crotonase-like_dom_sf"/>
</dbReference>
<name>A0AA44UN66_PSEA5</name>
<evidence type="ECO:0000313" key="1">
    <source>
        <dbReference type="EMBL" id="PKB30153.1"/>
    </source>
</evidence>
<dbReference type="EMBL" id="PHUJ01000003">
    <property type="protein sequence ID" value="PKB30153.1"/>
    <property type="molecule type" value="Genomic_DNA"/>
</dbReference>
<sequence>MSNLQFLKWETDGPVATVWLDRPPVNAVDQQFYRELRAFFGDVERHLPEARVVVLAGRGRHFCAGNDLAAFQTLDPDNAPEQLEQAREAFWAIYDSPYPVIAAVHGAAVGTGLAIAASCDLVVAAEGARFATPEVTVGVLGGAKHLSRLVPQGVVRLMHYTGDLYPAETLLPYGGIVEIVPEEQLLGKARELAHSIARHSPVTLRLAKRSLNGIEYRDLKSGYEFEQDRTRELSGYEDSKEAVNAFLERREPVYTGR</sequence>
<comment type="caution">
    <text evidence="1">The sequence shown here is derived from an EMBL/GenBank/DDBJ whole genome shotgun (WGS) entry which is preliminary data.</text>
</comment>
<dbReference type="Pfam" id="PF00378">
    <property type="entry name" value="ECH_1"/>
    <property type="match status" value="1"/>
</dbReference>
<dbReference type="PANTHER" id="PTHR11941">
    <property type="entry name" value="ENOYL-COA HYDRATASE-RELATED"/>
    <property type="match status" value="1"/>
</dbReference>
<dbReference type="RefSeq" id="WP_100878295.1">
    <property type="nucleotide sequence ID" value="NZ_JBICSI010000003.1"/>
</dbReference>
<dbReference type="InterPro" id="IPR001753">
    <property type="entry name" value="Enoyl-CoA_hydra/iso"/>
</dbReference>
<gene>
    <name evidence="1" type="ORF">ATL51_1807</name>
</gene>
<protein>
    <submittedName>
        <fullName evidence="1">Enoyl-CoA hydratase</fullName>
    </submittedName>
</protein>
<reference evidence="1 2" key="1">
    <citation type="submission" date="2017-11" db="EMBL/GenBank/DDBJ databases">
        <title>Sequencing the genomes of 1000 actinobacteria strains.</title>
        <authorList>
            <person name="Klenk H.-P."/>
        </authorList>
    </citation>
    <scope>NUCLEOTIDE SEQUENCE [LARGE SCALE GENOMIC DNA]</scope>
    <source>
        <strain evidence="1 2">DSM 44104</strain>
    </source>
</reference>
<organism evidence="1 2">
    <name type="scientific">Pseudonocardia alni</name>
    <name type="common">Amycolata alni</name>
    <dbReference type="NCBI Taxonomy" id="33907"/>
    <lineage>
        <taxon>Bacteria</taxon>
        <taxon>Bacillati</taxon>
        <taxon>Actinomycetota</taxon>
        <taxon>Actinomycetes</taxon>
        <taxon>Pseudonocardiales</taxon>
        <taxon>Pseudonocardiaceae</taxon>
        <taxon>Pseudonocardia</taxon>
    </lineage>
</organism>
<dbReference type="GO" id="GO:0003824">
    <property type="term" value="F:catalytic activity"/>
    <property type="evidence" value="ECO:0007669"/>
    <property type="project" value="UniProtKB-ARBA"/>
</dbReference>
<dbReference type="GO" id="GO:0006635">
    <property type="term" value="P:fatty acid beta-oxidation"/>
    <property type="evidence" value="ECO:0007669"/>
    <property type="project" value="TreeGrafter"/>
</dbReference>
<proteinExistence type="predicted"/>